<protein>
    <submittedName>
        <fullName evidence="2">Uncharacterized protein</fullName>
    </submittedName>
</protein>
<dbReference type="Proteomes" id="UP000623467">
    <property type="component" value="Unassembled WGS sequence"/>
</dbReference>
<dbReference type="AlphaFoldDB" id="A0A8H6YY14"/>
<evidence type="ECO:0000313" key="3">
    <source>
        <dbReference type="Proteomes" id="UP000623467"/>
    </source>
</evidence>
<sequence>MRYDQGPCTVKFYASLNFEGFKVHDARPKRFYYLVREGPNAAVYSVESAAVSAAPPGKYIILRCRTITEAVHHWKEWCRSKHGVDHGGLWDAKKIAPFLGYADDDSNPLSESEDEAPIVNSSSPCCCECAGQLWEEAQSTVPIHPSNRCPHRKEAGPRRRQHSHHSEEDTYPQHAP</sequence>
<comment type="caution">
    <text evidence="2">The sequence shown here is derived from an EMBL/GenBank/DDBJ whole genome shotgun (WGS) entry which is preliminary data.</text>
</comment>
<proteinExistence type="predicted"/>
<name>A0A8H6YY14_9AGAR</name>
<reference evidence="2" key="1">
    <citation type="submission" date="2020-05" db="EMBL/GenBank/DDBJ databases">
        <title>Mycena genomes resolve the evolution of fungal bioluminescence.</title>
        <authorList>
            <person name="Tsai I.J."/>
        </authorList>
    </citation>
    <scope>NUCLEOTIDE SEQUENCE</scope>
    <source>
        <strain evidence="2">160909Yilan</strain>
    </source>
</reference>
<accession>A0A8H6YY14</accession>
<feature type="region of interest" description="Disordered" evidence="1">
    <location>
        <begin position="141"/>
        <end position="176"/>
    </location>
</feature>
<evidence type="ECO:0000313" key="2">
    <source>
        <dbReference type="EMBL" id="KAF7367042.1"/>
    </source>
</evidence>
<keyword evidence="3" id="KW-1185">Reference proteome</keyword>
<evidence type="ECO:0000256" key="1">
    <source>
        <dbReference type="SAM" id="MobiDB-lite"/>
    </source>
</evidence>
<gene>
    <name evidence="2" type="ORF">MSAN_00963400</name>
</gene>
<organism evidence="2 3">
    <name type="scientific">Mycena sanguinolenta</name>
    <dbReference type="NCBI Taxonomy" id="230812"/>
    <lineage>
        <taxon>Eukaryota</taxon>
        <taxon>Fungi</taxon>
        <taxon>Dikarya</taxon>
        <taxon>Basidiomycota</taxon>
        <taxon>Agaricomycotina</taxon>
        <taxon>Agaricomycetes</taxon>
        <taxon>Agaricomycetidae</taxon>
        <taxon>Agaricales</taxon>
        <taxon>Marasmiineae</taxon>
        <taxon>Mycenaceae</taxon>
        <taxon>Mycena</taxon>
    </lineage>
</organism>
<dbReference type="EMBL" id="JACAZH010000006">
    <property type="protein sequence ID" value="KAF7367042.1"/>
    <property type="molecule type" value="Genomic_DNA"/>
</dbReference>